<dbReference type="GO" id="GO:0003677">
    <property type="term" value="F:DNA binding"/>
    <property type="evidence" value="ECO:0007669"/>
    <property type="project" value="InterPro"/>
</dbReference>
<gene>
    <name evidence="2" type="ORF">FK268_23255</name>
</gene>
<proteinExistence type="predicted"/>
<organism evidence="2 3">
    <name type="scientific">Tsukamurella sputi</name>
    <dbReference type="NCBI Taxonomy" id="2591848"/>
    <lineage>
        <taxon>Bacteria</taxon>
        <taxon>Bacillati</taxon>
        <taxon>Actinomycetota</taxon>
        <taxon>Actinomycetes</taxon>
        <taxon>Mycobacteriales</taxon>
        <taxon>Tsukamurellaceae</taxon>
        <taxon>Tsukamurella</taxon>
    </lineage>
</organism>
<feature type="non-terminal residue" evidence="2">
    <location>
        <position position="46"/>
    </location>
</feature>
<dbReference type="EMBL" id="VIGV01000084">
    <property type="protein sequence ID" value="TWS21668.1"/>
    <property type="molecule type" value="Genomic_DNA"/>
</dbReference>
<evidence type="ECO:0000313" key="2">
    <source>
        <dbReference type="EMBL" id="TWS21668.1"/>
    </source>
</evidence>
<dbReference type="GO" id="GO:0006352">
    <property type="term" value="P:DNA-templated transcription initiation"/>
    <property type="evidence" value="ECO:0007669"/>
    <property type="project" value="InterPro"/>
</dbReference>
<dbReference type="Pfam" id="PF00140">
    <property type="entry name" value="Sigma70_r1_2"/>
    <property type="match status" value="1"/>
</dbReference>
<protein>
    <submittedName>
        <fullName evidence="2">RNA polymerase sigma factor RpoH</fullName>
    </submittedName>
</protein>
<reference evidence="2 3" key="2">
    <citation type="submission" date="2019-08" db="EMBL/GenBank/DDBJ databases">
        <title>Tsukamurella conjunctivitidis sp. nov., Tsukamurella assacharolytica sp. nov. and Tsukamurella sputae sp. nov. isolated from patients with conjunctivitis, bacteraemia (lymphoma) and respiratory infection (sputum) in Hong Kong.</title>
        <authorList>
            <person name="Fok K.M.N."/>
            <person name="Fong J.Y.H."/>
        </authorList>
    </citation>
    <scope>NUCLEOTIDE SEQUENCE [LARGE SCALE GENOMIC DNA]</scope>
    <source>
        <strain evidence="2 3">HKU70</strain>
    </source>
</reference>
<dbReference type="AlphaFoldDB" id="A0A5C5RG49"/>
<evidence type="ECO:0000313" key="3">
    <source>
        <dbReference type="Proteomes" id="UP000319792"/>
    </source>
</evidence>
<dbReference type="Proteomes" id="UP000319792">
    <property type="component" value="Unassembled WGS sequence"/>
</dbReference>
<comment type="caution">
    <text evidence="2">The sequence shown here is derived from an EMBL/GenBank/DDBJ whole genome shotgun (WGS) entry which is preliminary data.</text>
</comment>
<dbReference type="GO" id="GO:0016987">
    <property type="term" value="F:sigma factor activity"/>
    <property type="evidence" value="ECO:0007669"/>
    <property type="project" value="InterPro"/>
</dbReference>
<dbReference type="InterPro" id="IPR009042">
    <property type="entry name" value="RNA_pol_sigma70_r1_2"/>
</dbReference>
<feature type="domain" description="RNA polymerase sigma-70 region 1.2" evidence="1">
    <location>
        <begin position="20"/>
        <end position="44"/>
    </location>
</feature>
<reference evidence="2 3" key="1">
    <citation type="submission" date="2019-06" db="EMBL/GenBank/DDBJ databases">
        <authorList>
            <person name="Teng J.L.L."/>
            <person name="Lee H.H."/>
            <person name="Lau S.K.P."/>
            <person name="Woo P.C.Y."/>
        </authorList>
    </citation>
    <scope>NUCLEOTIDE SEQUENCE [LARGE SCALE GENOMIC DNA]</scope>
    <source>
        <strain evidence="2 3">HKU70</strain>
    </source>
</reference>
<sequence length="46" mass="4968">MPSDDKQLVLRANTFPSVADGLDAYISAIGDIPTLTAEEEQALAYR</sequence>
<name>A0A5C5RG49_9ACTN</name>
<keyword evidence="3" id="KW-1185">Reference proteome</keyword>
<evidence type="ECO:0000259" key="1">
    <source>
        <dbReference type="Pfam" id="PF00140"/>
    </source>
</evidence>
<accession>A0A5C5RG49</accession>